<dbReference type="EMBL" id="JACXLC010000001">
    <property type="protein sequence ID" value="MBD2842711.1"/>
    <property type="molecule type" value="Genomic_DNA"/>
</dbReference>
<accession>A0ABR8KWW9</accession>
<dbReference type="RefSeq" id="WP_190788152.1">
    <property type="nucleotide sequence ID" value="NZ_JACXLC010000001.1"/>
</dbReference>
<sequence length="201" mass="21636">MAEIPFPTSANIVSMRLELDERQQVNRSEWTGRRKVTTVPGAQRWFAQFSTHTIHDPAARKDWRAFLIALQGEANTFRLPVASVQHAGANPLIRSAGATGGGIIPVEGLPVSSAFLDAGDYLTVPLPSGHQRLVMITADVVSNSSGHANIQVRPFLNEVPAAGAVVESVNPFALMALASSRNGWTQSRGGLEFEIQVEEAL</sequence>
<organism evidence="1 2">
    <name type="scientific">Erythrobacter rubeus</name>
    <dbReference type="NCBI Taxonomy" id="2760803"/>
    <lineage>
        <taxon>Bacteria</taxon>
        <taxon>Pseudomonadati</taxon>
        <taxon>Pseudomonadota</taxon>
        <taxon>Alphaproteobacteria</taxon>
        <taxon>Sphingomonadales</taxon>
        <taxon>Erythrobacteraceae</taxon>
        <taxon>Erythrobacter/Porphyrobacter group</taxon>
        <taxon>Erythrobacter</taxon>
    </lineage>
</organism>
<keyword evidence="2" id="KW-1185">Reference proteome</keyword>
<protein>
    <submittedName>
        <fullName evidence="1">Uncharacterized protein</fullName>
    </submittedName>
</protein>
<reference evidence="1 2" key="1">
    <citation type="submission" date="2020-09" db="EMBL/GenBank/DDBJ databases">
        <authorList>
            <person name="Yoon J.-W."/>
        </authorList>
    </citation>
    <scope>NUCLEOTIDE SEQUENCE [LARGE SCALE GENOMIC DNA]</scope>
    <source>
        <strain evidence="1 2">KMU-140</strain>
    </source>
</reference>
<comment type="caution">
    <text evidence="1">The sequence shown here is derived from an EMBL/GenBank/DDBJ whole genome shotgun (WGS) entry which is preliminary data.</text>
</comment>
<dbReference type="Proteomes" id="UP000635384">
    <property type="component" value="Unassembled WGS sequence"/>
</dbReference>
<evidence type="ECO:0000313" key="1">
    <source>
        <dbReference type="EMBL" id="MBD2842711.1"/>
    </source>
</evidence>
<gene>
    <name evidence="1" type="ORF">IB285_10625</name>
</gene>
<name>A0ABR8KWW9_9SPHN</name>
<evidence type="ECO:0000313" key="2">
    <source>
        <dbReference type="Proteomes" id="UP000635384"/>
    </source>
</evidence>
<proteinExistence type="predicted"/>